<dbReference type="InterPro" id="IPR005358">
    <property type="entry name" value="Puta_zinc/iron-chelating_dom"/>
</dbReference>
<dbReference type="EMBL" id="CAKLDM010000004">
    <property type="protein sequence ID" value="CAH0542979.1"/>
    <property type="molecule type" value="Genomic_DNA"/>
</dbReference>
<evidence type="ECO:0000313" key="1">
    <source>
        <dbReference type="EMBL" id="CAH0542979.1"/>
    </source>
</evidence>
<evidence type="ECO:0008006" key="3">
    <source>
        <dbReference type="Google" id="ProtNLM"/>
    </source>
</evidence>
<dbReference type="RefSeq" id="WP_237363834.1">
    <property type="nucleotide sequence ID" value="NZ_CAKLDM010000004.1"/>
</dbReference>
<dbReference type="Pfam" id="PF03692">
    <property type="entry name" value="CxxCxxCC"/>
    <property type="match status" value="1"/>
</dbReference>
<organism evidence="1 2">
    <name type="scientific">Vibrio marisflavi CECT 7928</name>
    <dbReference type="NCBI Taxonomy" id="634439"/>
    <lineage>
        <taxon>Bacteria</taxon>
        <taxon>Pseudomonadati</taxon>
        <taxon>Pseudomonadota</taxon>
        <taxon>Gammaproteobacteria</taxon>
        <taxon>Vibrionales</taxon>
        <taxon>Vibrionaceae</taxon>
        <taxon>Vibrio</taxon>
    </lineage>
</organism>
<protein>
    <recommendedName>
        <fullName evidence="3">YkgJ family cysteine cluster protein</fullName>
    </recommendedName>
</protein>
<gene>
    <name evidence="1" type="ORF">VMF7928_04343</name>
</gene>
<name>A0ABM9A9L2_9VIBR</name>
<proteinExistence type="predicted"/>
<sequence length="199" mass="22682">MNINSQYRTVSPEHEISIIELAPSSIKRRLDSLSSLHTNDEKTLRYGKLAINAFKGRKPSEKVMQVMYSNMDNYIKRLGVTSKSICRKGCAQCCTQPVSMTSVEAKYISDTYGIDASFDSSRTSEGMCPFNKDNQCSIYSARPIECRLFHAFESPVLCYEDRGQSTFSIESEPYFSALQREMSELGDREGIFDIRHWFA</sequence>
<reference evidence="1" key="1">
    <citation type="submission" date="2021-11" db="EMBL/GenBank/DDBJ databases">
        <authorList>
            <person name="Rodrigo-Torres L."/>
            <person name="Arahal R. D."/>
            <person name="Lucena T."/>
        </authorList>
    </citation>
    <scope>NUCLEOTIDE SEQUENCE</scope>
    <source>
        <strain evidence="1">CECT 7928</strain>
    </source>
</reference>
<evidence type="ECO:0000313" key="2">
    <source>
        <dbReference type="Proteomes" id="UP000838748"/>
    </source>
</evidence>
<accession>A0ABM9A9L2</accession>
<keyword evidence="2" id="KW-1185">Reference proteome</keyword>
<dbReference type="Proteomes" id="UP000838748">
    <property type="component" value="Unassembled WGS sequence"/>
</dbReference>
<comment type="caution">
    <text evidence="1">The sequence shown here is derived from an EMBL/GenBank/DDBJ whole genome shotgun (WGS) entry which is preliminary data.</text>
</comment>